<keyword evidence="3" id="KW-1133">Transmembrane helix</keyword>
<dbReference type="InterPro" id="IPR005707">
    <property type="entry name" value="Ribosomal_uS2_euk/arc"/>
</dbReference>
<evidence type="ECO:0000256" key="1">
    <source>
        <dbReference type="ARBA" id="ARBA00022980"/>
    </source>
</evidence>
<keyword evidence="6" id="KW-1185">Reference proteome</keyword>
<gene>
    <name evidence="5" type="ORF">C5167_004618</name>
</gene>
<dbReference type="Gene3D" id="3.40.50.10490">
    <property type="entry name" value="Glucose-6-phosphate isomerase like protein, domain 1"/>
    <property type="match status" value="1"/>
</dbReference>
<name>A0A4Y7JCE2_PAPSO</name>
<keyword evidence="1" id="KW-0689">Ribosomal protein</keyword>
<evidence type="ECO:0000313" key="6">
    <source>
        <dbReference type="Proteomes" id="UP000316621"/>
    </source>
</evidence>
<keyword evidence="2" id="KW-0687">Ribonucleoprotein</keyword>
<protein>
    <recommendedName>
        <fullName evidence="4">RNA polymerase Rpb2 domain-containing protein</fullName>
    </recommendedName>
</protein>
<dbReference type="EMBL" id="CM010718">
    <property type="protein sequence ID" value="RZC57315.1"/>
    <property type="molecule type" value="Genomic_DNA"/>
</dbReference>
<dbReference type="GO" id="GO:0006412">
    <property type="term" value="P:translation"/>
    <property type="evidence" value="ECO:0007669"/>
    <property type="project" value="InterPro"/>
</dbReference>
<dbReference type="STRING" id="3469.A0A4Y7JCE2"/>
<dbReference type="SUPFAM" id="SSF52313">
    <property type="entry name" value="Ribosomal protein S2"/>
    <property type="match status" value="1"/>
</dbReference>
<evidence type="ECO:0000256" key="3">
    <source>
        <dbReference type="SAM" id="Phobius"/>
    </source>
</evidence>
<proteinExistence type="predicted"/>
<dbReference type="GO" id="GO:0003735">
    <property type="term" value="F:structural constituent of ribosome"/>
    <property type="evidence" value="ECO:0007669"/>
    <property type="project" value="InterPro"/>
</dbReference>
<feature type="transmembrane region" description="Helical" evidence="3">
    <location>
        <begin position="6"/>
        <end position="30"/>
    </location>
</feature>
<evidence type="ECO:0000313" key="5">
    <source>
        <dbReference type="EMBL" id="RZC57315.1"/>
    </source>
</evidence>
<dbReference type="InterPro" id="IPR023591">
    <property type="entry name" value="Ribosomal_uS2_flav_dom_sf"/>
</dbReference>
<dbReference type="GO" id="GO:0015935">
    <property type="term" value="C:small ribosomal subunit"/>
    <property type="evidence" value="ECO:0007669"/>
    <property type="project" value="InterPro"/>
</dbReference>
<feature type="transmembrane region" description="Helical" evidence="3">
    <location>
        <begin position="149"/>
        <end position="169"/>
    </location>
</feature>
<evidence type="ECO:0000259" key="4">
    <source>
        <dbReference type="Pfam" id="PF04567"/>
    </source>
</evidence>
<dbReference type="Gramene" id="RZC57315">
    <property type="protein sequence ID" value="RZC57315"/>
    <property type="gene ID" value="C5167_004618"/>
</dbReference>
<keyword evidence="3" id="KW-0472">Membrane</keyword>
<reference evidence="5 6" key="1">
    <citation type="journal article" date="2018" name="Science">
        <title>The opium poppy genome and morphinan production.</title>
        <authorList>
            <person name="Guo L."/>
            <person name="Winzer T."/>
            <person name="Yang X."/>
            <person name="Li Y."/>
            <person name="Ning Z."/>
            <person name="He Z."/>
            <person name="Teodor R."/>
            <person name="Lu Y."/>
            <person name="Bowser T.A."/>
            <person name="Graham I.A."/>
            <person name="Ye K."/>
        </authorList>
    </citation>
    <scope>NUCLEOTIDE SEQUENCE [LARGE SCALE GENOMIC DNA]</scope>
    <source>
        <strain evidence="6">cv. HN1</strain>
        <tissue evidence="5">Leaves</tissue>
    </source>
</reference>
<dbReference type="Proteomes" id="UP000316621">
    <property type="component" value="Chromosome 4"/>
</dbReference>
<dbReference type="InterPro" id="IPR007647">
    <property type="entry name" value="RNA_pol_Rpb2_5"/>
</dbReference>
<sequence length="216" mass="25112">MLLPLYLIVMLLLLYFDTVGKLMLLSLYLITAIMAKILSQKEEDIHMLLAADAHLGTKNVNFQMERYFFKKRADEMQKLVLELYVLFPSSNWSRQTSLSQKVKWIREHHMHEDGVRTFNNFLREGLIEYLDVNEQNNALMLMVVEVDQAVVGAAVVVSMMLIEVLMFILKMLMEVDGFAAMILQMLWVVEMDQMAVAAALSMAFRTQKVRHFRSRV</sequence>
<keyword evidence="3" id="KW-0812">Transmembrane</keyword>
<organism evidence="5 6">
    <name type="scientific">Papaver somniferum</name>
    <name type="common">Opium poppy</name>
    <dbReference type="NCBI Taxonomy" id="3469"/>
    <lineage>
        <taxon>Eukaryota</taxon>
        <taxon>Viridiplantae</taxon>
        <taxon>Streptophyta</taxon>
        <taxon>Embryophyta</taxon>
        <taxon>Tracheophyta</taxon>
        <taxon>Spermatophyta</taxon>
        <taxon>Magnoliopsida</taxon>
        <taxon>Ranunculales</taxon>
        <taxon>Papaveraceae</taxon>
        <taxon>Papaveroideae</taxon>
        <taxon>Papaver</taxon>
    </lineage>
</organism>
<dbReference type="Pfam" id="PF04567">
    <property type="entry name" value="RNA_pol_Rpb2_5"/>
    <property type="match status" value="1"/>
</dbReference>
<dbReference type="PANTHER" id="PTHR11489">
    <property type="entry name" value="40S RIBOSOMAL PROTEIN SA"/>
    <property type="match status" value="1"/>
</dbReference>
<feature type="transmembrane region" description="Helical" evidence="3">
    <location>
        <begin position="181"/>
        <end position="204"/>
    </location>
</feature>
<evidence type="ECO:0000256" key="2">
    <source>
        <dbReference type="ARBA" id="ARBA00023274"/>
    </source>
</evidence>
<dbReference type="GO" id="GO:0006351">
    <property type="term" value="P:DNA-templated transcription"/>
    <property type="evidence" value="ECO:0007669"/>
    <property type="project" value="InterPro"/>
</dbReference>
<accession>A0A4Y7JCE2</accession>
<feature type="domain" description="RNA polymerase Rpb2" evidence="4">
    <location>
        <begin position="118"/>
        <end position="145"/>
    </location>
</feature>
<dbReference type="AlphaFoldDB" id="A0A4Y7JCE2"/>